<dbReference type="InterPro" id="IPR009057">
    <property type="entry name" value="Homeodomain-like_sf"/>
</dbReference>
<evidence type="ECO:0000256" key="5">
    <source>
        <dbReference type="ARBA" id="ARBA00023163"/>
    </source>
</evidence>
<comment type="subcellular location">
    <subcellularLocation>
        <location evidence="1">Nucleus</location>
    </subcellularLocation>
</comment>
<dbReference type="FunFam" id="1.10.10.60:FF:000015">
    <property type="entry name" value="Transcription factor RAX3"/>
    <property type="match status" value="1"/>
</dbReference>
<evidence type="ECO:0000259" key="8">
    <source>
        <dbReference type="PROSITE" id="PS51294"/>
    </source>
</evidence>
<evidence type="ECO:0000256" key="3">
    <source>
        <dbReference type="ARBA" id="ARBA00023015"/>
    </source>
</evidence>
<comment type="caution">
    <text evidence="9">The sequence shown here is derived from an EMBL/GenBank/DDBJ whole genome shotgun (WGS) entry which is preliminary data.</text>
</comment>
<dbReference type="PANTHER" id="PTHR48000">
    <property type="entry name" value="OS09G0431300 PROTEIN"/>
    <property type="match status" value="1"/>
</dbReference>
<keyword evidence="10" id="KW-1185">Reference proteome</keyword>
<dbReference type="STRING" id="3983.A0A2C9UBI0"/>
<gene>
    <name evidence="9" type="ORF">MANES_16G076800v8</name>
</gene>
<dbReference type="SMR" id="A0A2C9UBI0"/>
<protein>
    <submittedName>
        <fullName evidence="9">Uncharacterized protein</fullName>
    </submittedName>
</protein>
<dbReference type="AlphaFoldDB" id="A0A2C9UBI0"/>
<dbReference type="PROSITE" id="PS50090">
    <property type="entry name" value="MYB_LIKE"/>
    <property type="match status" value="2"/>
</dbReference>
<dbReference type="GO" id="GO:0005634">
    <property type="term" value="C:nucleus"/>
    <property type="evidence" value="ECO:0000318"/>
    <property type="project" value="GO_Central"/>
</dbReference>
<dbReference type="SMART" id="SM00717">
    <property type="entry name" value="SANT"/>
    <property type="match status" value="2"/>
</dbReference>
<evidence type="ECO:0000313" key="10">
    <source>
        <dbReference type="Proteomes" id="UP000091857"/>
    </source>
</evidence>
<dbReference type="Gramene" id="Manes.16G076800.1.v8.1">
    <property type="protein sequence ID" value="Manes.16G076800.1.v8.1.CDS"/>
    <property type="gene ID" value="Manes.16G076800.v8.1"/>
</dbReference>
<keyword evidence="2" id="KW-0677">Repeat</keyword>
<dbReference type="Pfam" id="PF00249">
    <property type="entry name" value="Myb_DNA-binding"/>
    <property type="match status" value="2"/>
</dbReference>
<feature type="domain" description="Myb-like" evidence="7">
    <location>
        <begin position="63"/>
        <end position="113"/>
    </location>
</feature>
<dbReference type="GO" id="GO:0006355">
    <property type="term" value="P:regulation of DNA-templated transcription"/>
    <property type="evidence" value="ECO:0000318"/>
    <property type="project" value="GO_Central"/>
</dbReference>
<name>A0A2C9UBI0_MANES</name>
<keyword evidence="4" id="KW-0238">DNA-binding</keyword>
<dbReference type="Gene3D" id="1.10.10.60">
    <property type="entry name" value="Homeodomain-like"/>
    <property type="match status" value="2"/>
</dbReference>
<proteinExistence type="predicted"/>
<dbReference type="InterPro" id="IPR017930">
    <property type="entry name" value="Myb_dom"/>
</dbReference>
<dbReference type="PROSITE" id="PS51294">
    <property type="entry name" value="HTH_MYB"/>
    <property type="match status" value="2"/>
</dbReference>
<evidence type="ECO:0000256" key="1">
    <source>
        <dbReference type="ARBA" id="ARBA00004123"/>
    </source>
</evidence>
<evidence type="ECO:0000313" key="9">
    <source>
        <dbReference type="EMBL" id="OAY26815.1"/>
    </source>
</evidence>
<evidence type="ECO:0000256" key="4">
    <source>
        <dbReference type="ARBA" id="ARBA00023125"/>
    </source>
</evidence>
<feature type="domain" description="HTH myb-type" evidence="8">
    <location>
        <begin position="63"/>
        <end position="117"/>
    </location>
</feature>
<dbReference type="GO" id="GO:0003677">
    <property type="term" value="F:DNA binding"/>
    <property type="evidence" value="ECO:0007669"/>
    <property type="project" value="UniProtKB-KW"/>
</dbReference>
<dbReference type="CDD" id="cd00167">
    <property type="entry name" value="SANT"/>
    <property type="match status" value="2"/>
</dbReference>
<keyword evidence="3" id="KW-0805">Transcription regulation</keyword>
<dbReference type="OMA" id="NAYNQTW"/>
<feature type="domain" description="HTH myb-type" evidence="8">
    <location>
        <begin position="9"/>
        <end position="62"/>
    </location>
</feature>
<keyword evidence="5" id="KW-0804">Transcription</keyword>
<keyword evidence="6" id="KW-0539">Nucleus</keyword>
<feature type="domain" description="Myb-like" evidence="7">
    <location>
        <begin position="9"/>
        <end position="62"/>
    </location>
</feature>
<dbReference type="OrthoDB" id="2143914at2759"/>
<dbReference type="SUPFAM" id="SSF46689">
    <property type="entry name" value="Homeodomain-like"/>
    <property type="match status" value="1"/>
</dbReference>
<dbReference type="EMBL" id="CM004402">
    <property type="protein sequence ID" value="OAY26815.1"/>
    <property type="molecule type" value="Genomic_DNA"/>
</dbReference>
<dbReference type="Proteomes" id="UP000091857">
    <property type="component" value="Chromosome 16"/>
</dbReference>
<evidence type="ECO:0000256" key="2">
    <source>
        <dbReference type="ARBA" id="ARBA00022737"/>
    </source>
</evidence>
<organism evidence="9 10">
    <name type="scientific">Manihot esculenta</name>
    <name type="common">Cassava</name>
    <name type="synonym">Jatropha manihot</name>
    <dbReference type="NCBI Taxonomy" id="3983"/>
    <lineage>
        <taxon>Eukaryota</taxon>
        <taxon>Viridiplantae</taxon>
        <taxon>Streptophyta</taxon>
        <taxon>Embryophyta</taxon>
        <taxon>Tracheophyta</taxon>
        <taxon>Spermatophyta</taxon>
        <taxon>Magnoliopsida</taxon>
        <taxon>eudicotyledons</taxon>
        <taxon>Gunneridae</taxon>
        <taxon>Pentapetalae</taxon>
        <taxon>rosids</taxon>
        <taxon>fabids</taxon>
        <taxon>Malpighiales</taxon>
        <taxon>Euphorbiaceae</taxon>
        <taxon>Crotonoideae</taxon>
        <taxon>Manihoteae</taxon>
        <taxon>Manihot</taxon>
    </lineage>
</organism>
<accession>A0A2C9UBI0</accession>
<sequence>MGRAPCCDKANVKRGPWSPEEDATLKRYLETYGTGGNWIALPQKAGLKRCGKSCRLRWLNYLRPDIKHGGFTEEEDKIIFTLYSQMGSRWSLIASHLPGRTDNDVKNYWNTKLKKKLLLGGNPSLAIKNNTEIITPADHNYNATTAPSATSSLPNVIPRTETTCSFTFWDSLTHSSVTLPILSDVVYDQHLLDPSQILSLDPVDQFSFTPGIMDNLSELGSNLINNHNIVSSSQEGSSISDSSSIVMDHNLSMPAGILMDSGFGFPYDPVTALLFEDKAGEVASSGYAEIKH</sequence>
<evidence type="ECO:0000256" key="6">
    <source>
        <dbReference type="ARBA" id="ARBA00023242"/>
    </source>
</evidence>
<dbReference type="GO" id="GO:0003700">
    <property type="term" value="F:DNA-binding transcription factor activity"/>
    <property type="evidence" value="ECO:0000318"/>
    <property type="project" value="GO_Central"/>
</dbReference>
<evidence type="ECO:0000259" key="7">
    <source>
        <dbReference type="PROSITE" id="PS50090"/>
    </source>
</evidence>
<dbReference type="PANTHER" id="PTHR48000:SF64">
    <property type="entry name" value="MYB TRANSCRIPTION FACTOR"/>
    <property type="match status" value="1"/>
</dbReference>
<dbReference type="InterPro" id="IPR001005">
    <property type="entry name" value="SANT/Myb"/>
</dbReference>
<reference evidence="10" key="1">
    <citation type="journal article" date="2016" name="Nat. Biotechnol.">
        <title>Sequencing wild and cultivated cassava and related species reveals extensive interspecific hybridization and genetic diversity.</title>
        <authorList>
            <person name="Bredeson J.V."/>
            <person name="Lyons J.B."/>
            <person name="Prochnik S.E."/>
            <person name="Wu G.A."/>
            <person name="Ha C.M."/>
            <person name="Edsinger-Gonzales E."/>
            <person name="Grimwood J."/>
            <person name="Schmutz J."/>
            <person name="Rabbi I.Y."/>
            <person name="Egesi C."/>
            <person name="Nauluvula P."/>
            <person name="Lebot V."/>
            <person name="Ndunguru J."/>
            <person name="Mkamilo G."/>
            <person name="Bart R.S."/>
            <person name="Setter T.L."/>
            <person name="Gleadow R.M."/>
            <person name="Kulakow P."/>
            <person name="Ferguson M.E."/>
            <person name="Rounsley S."/>
            <person name="Rokhsar D.S."/>
        </authorList>
    </citation>
    <scope>NUCLEOTIDE SEQUENCE [LARGE SCALE GENOMIC DNA]</scope>
    <source>
        <strain evidence="10">cv. AM560-2</strain>
    </source>
</reference>